<keyword evidence="2" id="KW-1185">Reference proteome</keyword>
<proteinExistence type="predicted"/>
<reference evidence="2" key="1">
    <citation type="journal article" date="2020" name="Stud. Mycol.">
        <title>101 Dothideomycetes genomes: A test case for predicting lifestyles and emergence of pathogens.</title>
        <authorList>
            <person name="Haridas S."/>
            <person name="Albert R."/>
            <person name="Binder M."/>
            <person name="Bloem J."/>
            <person name="LaButti K."/>
            <person name="Salamov A."/>
            <person name="Andreopoulos B."/>
            <person name="Baker S."/>
            <person name="Barry K."/>
            <person name="Bills G."/>
            <person name="Bluhm B."/>
            <person name="Cannon C."/>
            <person name="Castanera R."/>
            <person name="Culley D."/>
            <person name="Daum C."/>
            <person name="Ezra D."/>
            <person name="Gonzalez J."/>
            <person name="Henrissat B."/>
            <person name="Kuo A."/>
            <person name="Liang C."/>
            <person name="Lipzen A."/>
            <person name="Lutzoni F."/>
            <person name="Magnuson J."/>
            <person name="Mondo S."/>
            <person name="Nolan M."/>
            <person name="Ohm R."/>
            <person name="Pangilinan J."/>
            <person name="Park H.-J."/>
            <person name="Ramirez L."/>
            <person name="Alfaro M."/>
            <person name="Sun H."/>
            <person name="Tritt A."/>
            <person name="Yoshinaga Y."/>
            <person name="Zwiers L.-H."/>
            <person name="Turgeon B."/>
            <person name="Goodwin S."/>
            <person name="Spatafora J."/>
            <person name="Crous P."/>
            <person name="Grigoriev I."/>
        </authorList>
    </citation>
    <scope>NUCLEOTIDE SEQUENCE [LARGE SCALE GENOMIC DNA]</scope>
    <source>
        <strain evidence="2">CBS 304.66</strain>
    </source>
</reference>
<evidence type="ECO:0000313" key="2">
    <source>
        <dbReference type="Proteomes" id="UP000800093"/>
    </source>
</evidence>
<name>A0A9P4KFQ6_9PLEO</name>
<sequence>MNDDRKSGFGGFLLAKRQARHSLESLDLLVNGLHTWVIAQQQSTSRPGTLSYHKTAALFLICYVLFLHSWIEACARPTTLQTLHWTAISKKKSMLTGKSLHITRYISILKFACLGILRRNYAL</sequence>
<gene>
    <name evidence="1" type="ORF">CC78DRAFT_31832</name>
</gene>
<dbReference type="AlphaFoldDB" id="A0A9P4KFQ6"/>
<comment type="caution">
    <text evidence="1">The sequence shown here is derived from an EMBL/GenBank/DDBJ whole genome shotgun (WGS) entry which is preliminary data.</text>
</comment>
<dbReference type="EMBL" id="ML986588">
    <property type="protein sequence ID" value="KAF2267893.1"/>
    <property type="molecule type" value="Genomic_DNA"/>
</dbReference>
<evidence type="ECO:0000313" key="1">
    <source>
        <dbReference type="EMBL" id="KAF2267893.1"/>
    </source>
</evidence>
<organism evidence="1 2">
    <name type="scientific">Lojkania enalia</name>
    <dbReference type="NCBI Taxonomy" id="147567"/>
    <lineage>
        <taxon>Eukaryota</taxon>
        <taxon>Fungi</taxon>
        <taxon>Dikarya</taxon>
        <taxon>Ascomycota</taxon>
        <taxon>Pezizomycotina</taxon>
        <taxon>Dothideomycetes</taxon>
        <taxon>Pleosporomycetidae</taxon>
        <taxon>Pleosporales</taxon>
        <taxon>Pleosporales incertae sedis</taxon>
        <taxon>Lojkania</taxon>
    </lineage>
</organism>
<dbReference type="Proteomes" id="UP000800093">
    <property type="component" value="Unassembled WGS sequence"/>
</dbReference>
<protein>
    <submittedName>
        <fullName evidence="1">Uncharacterized protein</fullName>
    </submittedName>
</protein>
<accession>A0A9P4KFQ6</accession>